<accession>A0A1R4F354</accession>
<evidence type="ECO:0000313" key="3">
    <source>
        <dbReference type="Proteomes" id="UP000195787"/>
    </source>
</evidence>
<dbReference type="Proteomes" id="UP000195787">
    <property type="component" value="Unassembled WGS sequence"/>
</dbReference>
<feature type="compositionally biased region" description="Basic and acidic residues" evidence="1">
    <location>
        <begin position="19"/>
        <end position="37"/>
    </location>
</feature>
<sequence>MGQDRPDRFSQGATTTQGRDAHGDINPEMRAPLKERLTSMLPPRGREPCSCRTDGGQAHEVPGER</sequence>
<dbReference type="EMBL" id="FUHU01000013">
    <property type="protein sequence ID" value="SJM50368.1"/>
    <property type="molecule type" value="Genomic_DNA"/>
</dbReference>
<keyword evidence="3" id="KW-1185">Reference proteome</keyword>
<proteinExistence type="predicted"/>
<protein>
    <submittedName>
        <fullName evidence="2">Uncharacterized protein</fullName>
    </submittedName>
</protein>
<name>A0A1R4F354_9MICO</name>
<gene>
    <name evidence="2" type="ORF">CZ674_02330</name>
</gene>
<dbReference type="AlphaFoldDB" id="A0A1R4F354"/>
<feature type="region of interest" description="Disordered" evidence="1">
    <location>
        <begin position="1"/>
        <end position="65"/>
    </location>
</feature>
<evidence type="ECO:0000313" key="2">
    <source>
        <dbReference type="EMBL" id="SJM50368.1"/>
    </source>
</evidence>
<reference evidence="2 3" key="1">
    <citation type="submission" date="2017-02" db="EMBL/GenBank/DDBJ databases">
        <authorList>
            <person name="Peterson S.W."/>
        </authorList>
    </citation>
    <scope>NUCLEOTIDE SEQUENCE [LARGE SCALE GENOMIC DNA]</scope>
    <source>
        <strain evidence="2 3">LMG 22410</strain>
    </source>
</reference>
<evidence type="ECO:0000256" key="1">
    <source>
        <dbReference type="SAM" id="MobiDB-lite"/>
    </source>
</evidence>
<organism evidence="2 3">
    <name type="scientific">Agrococcus casei LMG 22410</name>
    <dbReference type="NCBI Taxonomy" id="1255656"/>
    <lineage>
        <taxon>Bacteria</taxon>
        <taxon>Bacillati</taxon>
        <taxon>Actinomycetota</taxon>
        <taxon>Actinomycetes</taxon>
        <taxon>Micrococcales</taxon>
        <taxon>Microbacteriaceae</taxon>
        <taxon>Agrococcus</taxon>
    </lineage>
</organism>